<dbReference type="EMBL" id="FJUY01000003">
    <property type="protein sequence ID" value="CZT16697.1"/>
    <property type="molecule type" value="Genomic_DNA"/>
</dbReference>
<dbReference type="GO" id="GO:0004842">
    <property type="term" value="F:ubiquitin-protein transferase activity"/>
    <property type="evidence" value="ECO:0007669"/>
    <property type="project" value="InterPro"/>
</dbReference>
<evidence type="ECO:0000256" key="3">
    <source>
        <dbReference type="ARBA" id="ARBA00022737"/>
    </source>
</evidence>
<dbReference type="GeneID" id="35597747"/>
<dbReference type="CDD" id="cd22584">
    <property type="entry name" value="Rcat_RBR_unk"/>
    <property type="match status" value="1"/>
</dbReference>
<keyword evidence="1" id="KW-0808">Transferase</keyword>
<protein>
    <recommendedName>
        <fullName evidence="7">RING-type domain-containing protein</fullName>
    </recommendedName>
</protein>
<keyword evidence="2" id="KW-0479">Metal-binding</keyword>
<reference evidence="8 9" key="1">
    <citation type="submission" date="2016-03" db="EMBL/GenBank/DDBJ databases">
        <authorList>
            <person name="Ploux O."/>
        </authorList>
    </citation>
    <scope>NUCLEOTIDE SEQUENCE [LARGE SCALE GENOMIC DNA]</scope>
    <source>
        <strain evidence="8 9">URUG2</strain>
    </source>
</reference>
<name>A0A2D3UWR9_9PEZI</name>
<dbReference type="OrthoDB" id="9977870at2759"/>
<evidence type="ECO:0000256" key="2">
    <source>
        <dbReference type="ARBA" id="ARBA00022723"/>
    </source>
</evidence>
<evidence type="ECO:0000256" key="6">
    <source>
        <dbReference type="ARBA" id="ARBA00022833"/>
    </source>
</evidence>
<organism evidence="8 9">
    <name type="scientific">Ramularia collo-cygni</name>
    <dbReference type="NCBI Taxonomy" id="112498"/>
    <lineage>
        <taxon>Eukaryota</taxon>
        <taxon>Fungi</taxon>
        <taxon>Dikarya</taxon>
        <taxon>Ascomycota</taxon>
        <taxon>Pezizomycotina</taxon>
        <taxon>Dothideomycetes</taxon>
        <taxon>Dothideomycetidae</taxon>
        <taxon>Mycosphaerellales</taxon>
        <taxon>Mycosphaerellaceae</taxon>
        <taxon>Ramularia</taxon>
    </lineage>
</organism>
<dbReference type="PROSITE" id="PS51873">
    <property type="entry name" value="TRIAD"/>
    <property type="match status" value="1"/>
</dbReference>
<evidence type="ECO:0000259" key="7">
    <source>
        <dbReference type="PROSITE" id="PS51873"/>
    </source>
</evidence>
<keyword evidence="6" id="KW-0862">Zinc</keyword>
<keyword evidence="5" id="KW-0833">Ubl conjugation pathway</keyword>
<dbReference type="PANTHER" id="PTHR11685">
    <property type="entry name" value="RBR FAMILY RING FINGER AND IBR DOMAIN-CONTAINING"/>
    <property type="match status" value="1"/>
</dbReference>
<dbReference type="SUPFAM" id="SSF57850">
    <property type="entry name" value="RING/U-box"/>
    <property type="match status" value="1"/>
</dbReference>
<dbReference type="GO" id="GO:0008270">
    <property type="term" value="F:zinc ion binding"/>
    <property type="evidence" value="ECO:0007669"/>
    <property type="project" value="UniProtKB-KW"/>
</dbReference>
<dbReference type="Proteomes" id="UP000225277">
    <property type="component" value="Unassembled WGS sequence"/>
</dbReference>
<dbReference type="InterPro" id="IPR031127">
    <property type="entry name" value="E3_UB_ligase_RBR"/>
</dbReference>
<dbReference type="STRING" id="112498.A0A2D3UWR9"/>
<evidence type="ECO:0000313" key="9">
    <source>
        <dbReference type="Proteomes" id="UP000225277"/>
    </source>
</evidence>
<dbReference type="RefSeq" id="XP_023623590.1">
    <property type="nucleotide sequence ID" value="XM_023767822.1"/>
</dbReference>
<evidence type="ECO:0000256" key="4">
    <source>
        <dbReference type="ARBA" id="ARBA00022771"/>
    </source>
</evidence>
<keyword evidence="9" id="KW-1185">Reference proteome</keyword>
<dbReference type="GO" id="GO:0016567">
    <property type="term" value="P:protein ubiquitination"/>
    <property type="evidence" value="ECO:0007669"/>
    <property type="project" value="InterPro"/>
</dbReference>
<sequence length="242" mass="27107">MSTFNCQACIDDTPIEQMVLVAGDSLCQDCFIVGYKSQFVSALKSEIDYPPHYASEILDIDDFPSFFDPDFIRAYKVKVKEYTTPIPDRLYCNNNIETRRPDFTMSHAICSNFLGTKAAPQDKGTDSILCSSCSSHVCTSCADQMPGDQEEHTCGAVIDGLENQTRGVDYQICPACQFKISLRDGCNHMTCRCGHSFCYICGKSATFSSGHWDPGNPCPRYSQPRTEPGRIYDIEMWQVRAQ</sequence>
<evidence type="ECO:0000256" key="1">
    <source>
        <dbReference type="ARBA" id="ARBA00022679"/>
    </source>
</evidence>
<evidence type="ECO:0000313" key="8">
    <source>
        <dbReference type="EMBL" id="CZT16697.1"/>
    </source>
</evidence>
<dbReference type="Pfam" id="PF22191">
    <property type="entry name" value="IBR_1"/>
    <property type="match status" value="1"/>
</dbReference>
<dbReference type="AlphaFoldDB" id="A0A2D3UWR9"/>
<dbReference type="InterPro" id="IPR044066">
    <property type="entry name" value="TRIAD_supradom"/>
</dbReference>
<dbReference type="Gene3D" id="1.20.120.1750">
    <property type="match status" value="1"/>
</dbReference>
<keyword evidence="4" id="KW-0863">Zinc-finger</keyword>
<keyword evidence="3" id="KW-0677">Repeat</keyword>
<proteinExistence type="predicted"/>
<evidence type="ECO:0000256" key="5">
    <source>
        <dbReference type="ARBA" id="ARBA00022786"/>
    </source>
</evidence>
<accession>A0A2D3UWR9</accession>
<feature type="domain" description="RING-type" evidence="7">
    <location>
        <begin position="2"/>
        <end position="222"/>
    </location>
</feature>
<gene>
    <name evidence="8" type="ORF">RCC_02532</name>
</gene>